<feature type="signal peptide" evidence="1">
    <location>
        <begin position="1"/>
        <end position="19"/>
    </location>
</feature>
<keyword evidence="4" id="KW-1185">Reference proteome</keyword>
<feature type="chain" id="PRO_5047091631" evidence="1">
    <location>
        <begin position="20"/>
        <end position="548"/>
    </location>
</feature>
<sequence>MKRYAIMILQCILLQGLYAQLTLVDPLQAIYPDQNHLKQYSATWEADFPMDTEADVLVLVKLPEGTPFKLTAKLNGVVMNDDVWSSIIDVPVEQNTGLDSRTEQFIDKKNPYVIRRAPFRIFEVIQPVEKNQFVTKANYSAFRLAIPPSLINKPGKHTIYIEAYAENFSGKGVFKINIHPVTLPKLAQSNFFYTNWFSLTNIETCHDVERWSPSWYKMMDNYAKLMAHGRQNSITIPGELIYFEKDSVILNDDKLSAFINIFRKYGIQYFEAPHLMYRGDDDDWGDPELKVVLTKKRYHSENGDKDIEKLMHRIKEFTTRNNLTNNWLQHIADEPTEVNAKSYKEVARQVKAIFPEVKIMEATNDKEGIAGAVDIWCPLINDFQENESFFREREKKGEKVLVYTCLIPGGKWLNRTLDMEKLRQVYFGWGAAFYNTGGYLHWGLNHYQADPFEQSVVKHPSPAASDNNYLPAGDTHIIYPGKKGPLSSLRFEAHRIGCEDYELLHALKDAKPSKQHRLVSKVFKSYAEYTLDLKKYRKTRKKLLKSLH</sequence>
<keyword evidence="1" id="KW-0732">Signal</keyword>
<comment type="caution">
    <text evidence="3">The sequence shown here is derived from an EMBL/GenBank/DDBJ whole genome shotgun (WGS) entry which is preliminary data.</text>
</comment>
<gene>
    <name evidence="3" type="ORF">HPE63_10135</name>
</gene>
<name>A0ABR7VFW3_9FLAO</name>
<dbReference type="InterPro" id="IPR025150">
    <property type="entry name" value="GH123_cat"/>
</dbReference>
<proteinExistence type="predicted"/>
<protein>
    <submittedName>
        <fullName evidence="3">DUF4091 domain-containing protein</fullName>
    </submittedName>
</protein>
<organism evidence="3 4">
    <name type="scientific">Maribacter arenosus</name>
    <dbReference type="NCBI Taxonomy" id="1854708"/>
    <lineage>
        <taxon>Bacteria</taxon>
        <taxon>Pseudomonadati</taxon>
        <taxon>Bacteroidota</taxon>
        <taxon>Flavobacteriia</taxon>
        <taxon>Flavobacteriales</taxon>
        <taxon>Flavobacteriaceae</taxon>
        <taxon>Maribacter</taxon>
    </lineage>
</organism>
<dbReference type="EMBL" id="JABTCG010000003">
    <property type="protein sequence ID" value="MBD0851027.1"/>
    <property type="molecule type" value="Genomic_DNA"/>
</dbReference>
<accession>A0ABR7VFW3</accession>
<evidence type="ECO:0000259" key="2">
    <source>
        <dbReference type="Pfam" id="PF13320"/>
    </source>
</evidence>
<dbReference type="Proteomes" id="UP000598350">
    <property type="component" value="Unassembled WGS sequence"/>
</dbReference>
<dbReference type="RefSeq" id="WP_188314148.1">
    <property type="nucleotide sequence ID" value="NZ_JABTCG010000003.1"/>
</dbReference>
<evidence type="ECO:0000313" key="4">
    <source>
        <dbReference type="Proteomes" id="UP000598350"/>
    </source>
</evidence>
<dbReference type="Pfam" id="PF13320">
    <property type="entry name" value="GH123_cat"/>
    <property type="match status" value="1"/>
</dbReference>
<reference evidence="3 4" key="1">
    <citation type="submission" date="2020-05" db="EMBL/GenBank/DDBJ databases">
        <title>The draft genome sequence of Maribacter arenosus CAU 1321.</title>
        <authorList>
            <person name="Mu L."/>
        </authorList>
    </citation>
    <scope>NUCLEOTIDE SEQUENCE [LARGE SCALE GENOMIC DNA]</scope>
    <source>
        <strain evidence="3 4">CAU 1321</strain>
    </source>
</reference>
<evidence type="ECO:0000256" key="1">
    <source>
        <dbReference type="SAM" id="SignalP"/>
    </source>
</evidence>
<feature type="domain" description="Glycoside hydrolase 123 catalytic" evidence="2">
    <location>
        <begin position="196"/>
        <end position="506"/>
    </location>
</feature>
<evidence type="ECO:0000313" key="3">
    <source>
        <dbReference type="EMBL" id="MBD0851027.1"/>
    </source>
</evidence>